<dbReference type="InterPro" id="IPR016197">
    <property type="entry name" value="Chromo-like_dom_sf"/>
</dbReference>
<dbReference type="InterPro" id="IPR023780">
    <property type="entry name" value="Chromo_domain"/>
</dbReference>
<dbReference type="SUPFAM" id="SSF53098">
    <property type="entry name" value="Ribonuclease H-like"/>
    <property type="match status" value="1"/>
</dbReference>
<protein>
    <submittedName>
        <fullName evidence="3">DDE-type integrase/transposase/recombinase</fullName>
    </submittedName>
</protein>
<reference evidence="3" key="1">
    <citation type="submission" date="2022-03" db="EMBL/GenBank/DDBJ databases">
        <title>Draft genome sequence of Aduncisulcus paluster, a free-living microaerophilic Fornicata.</title>
        <authorList>
            <person name="Yuyama I."/>
            <person name="Kume K."/>
            <person name="Tamura T."/>
            <person name="Inagaki Y."/>
            <person name="Hashimoto T."/>
        </authorList>
    </citation>
    <scope>NUCLEOTIDE SEQUENCE</scope>
    <source>
        <strain evidence="3">NY0171</strain>
    </source>
</reference>
<dbReference type="PROSITE" id="PS50994">
    <property type="entry name" value="INTEGRASE"/>
    <property type="match status" value="1"/>
</dbReference>
<gene>
    <name evidence="3" type="ORF">ADUPG1_005366</name>
</gene>
<evidence type="ECO:0000259" key="1">
    <source>
        <dbReference type="PROSITE" id="PS50013"/>
    </source>
</evidence>
<proteinExistence type="predicted"/>
<dbReference type="PROSITE" id="PS50013">
    <property type="entry name" value="CHROMO_2"/>
    <property type="match status" value="1"/>
</dbReference>
<dbReference type="Gene3D" id="2.40.50.40">
    <property type="match status" value="1"/>
</dbReference>
<sequence>QKAPFDQLSVDLFGPIDPDAQLGYKYLTVFVDNFSRFVELVPSESTTVLEAKQALLQVIGRHGSPKTIRTDGGSQFTSSMWRELMTTLGIEHIVTTPDHHQENGQVERVNREILRQLRLHFAAGCSKTDWVKLVPIIMGTINSRGSERTGRSPMEILYGQKRKPHKLFKESSGATPERWEKILSYREDVRDDVESEVRTSDEKVVSQREQSQTDFIPFKPGEKVLLSRRKPGKKTDTINLGPFVVLEKTSSFYYRVESVNGGKKQKVHVSRMRCYKSSASEEEEKTAEAADDQEYKVERIVMHRGRGKKNIKFRVKWQDYGMEDNTWLSFKEV</sequence>
<dbReference type="SUPFAM" id="SSF54160">
    <property type="entry name" value="Chromo domain-like"/>
    <property type="match status" value="1"/>
</dbReference>
<feature type="non-terminal residue" evidence="3">
    <location>
        <position position="1"/>
    </location>
</feature>
<accession>A0ABQ5KBR8</accession>
<dbReference type="PANTHER" id="PTHR37984">
    <property type="entry name" value="PROTEIN CBG26694"/>
    <property type="match status" value="1"/>
</dbReference>
<name>A0ABQ5KBR8_9EUKA</name>
<dbReference type="Proteomes" id="UP001057375">
    <property type="component" value="Unassembled WGS sequence"/>
</dbReference>
<evidence type="ECO:0000259" key="2">
    <source>
        <dbReference type="PROSITE" id="PS50994"/>
    </source>
</evidence>
<dbReference type="InterPro" id="IPR000953">
    <property type="entry name" value="Chromo/chromo_shadow_dom"/>
</dbReference>
<feature type="domain" description="Integrase catalytic" evidence="2">
    <location>
        <begin position="1"/>
        <end position="161"/>
    </location>
</feature>
<dbReference type="Pfam" id="PF00665">
    <property type="entry name" value="rve"/>
    <property type="match status" value="1"/>
</dbReference>
<dbReference type="PANTHER" id="PTHR37984:SF5">
    <property type="entry name" value="PROTEIN NYNRIN-LIKE"/>
    <property type="match status" value="1"/>
</dbReference>
<keyword evidence="4" id="KW-1185">Reference proteome</keyword>
<dbReference type="InterPro" id="IPR012337">
    <property type="entry name" value="RNaseH-like_sf"/>
</dbReference>
<feature type="domain" description="Chromo" evidence="1">
    <location>
        <begin position="295"/>
        <end position="333"/>
    </location>
</feature>
<evidence type="ECO:0000313" key="4">
    <source>
        <dbReference type="Proteomes" id="UP001057375"/>
    </source>
</evidence>
<dbReference type="InterPro" id="IPR036397">
    <property type="entry name" value="RNaseH_sf"/>
</dbReference>
<evidence type="ECO:0000313" key="3">
    <source>
        <dbReference type="EMBL" id="GKT30005.1"/>
    </source>
</evidence>
<feature type="non-terminal residue" evidence="3">
    <location>
        <position position="333"/>
    </location>
</feature>
<dbReference type="Gene3D" id="3.30.420.10">
    <property type="entry name" value="Ribonuclease H-like superfamily/Ribonuclease H"/>
    <property type="match status" value="1"/>
</dbReference>
<dbReference type="EMBL" id="BQXS01008534">
    <property type="protein sequence ID" value="GKT30005.1"/>
    <property type="molecule type" value="Genomic_DNA"/>
</dbReference>
<dbReference type="InterPro" id="IPR001584">
    <property type="entry name" value="Integrase_cat-core"/>
</dbReference>
<dbReference type="InterPro" id="IPR050951">
    <property type="entry name" value="Retrovirus_Pol_polyprotein"/>
</dbReference>
<comment type="caution">
    <text evidence="3">The sequence shown here is derived from an EMBL/GenBank/DDBJ whole genome shotgun (WGS) entry which is preliminary data.</text>
</comment>
<organism evidence="3 4">
    <name type="scientific">Aduncisulcus paluster</name>
    <dbReference type="NCBI Taxonomy" id="2918883"/>
    <lineage>
        <taxon>Eukaryota</taxon>
        <taxon>Metamonada</taxon>
        <taxon>Carpediemonas-like organisms</taxon>
        <taxon>Aduncisulcus</taxon>
    </lineage>
</organism>
<dbReference type="Pfam" id="PF00385">
    <property type="entry name" value="Chromo"/>
    <property type="match status" value="1"/>
</dbReference>